<keyword evidence="2" id="KW-1185">Reference proteome</keyword>
<gene>
    <name evidence="1" type="ORF">P167DRAFT_423629</name>
</gene>
<dbReference type="AlphaFoldDB" id="A0A3N4K9L2"/>
<reference evidence="1 2" key="1">
    <citation type="journal article" date="2018" name="Nat. Ecol. Evol.">
        <title>Pezizomycetes genomes reveal the molecular basis of ectomycorrhizal truffle lifestyle.</title>
        <authorList>
            <person name="Murat C."/>
            <person name="Payen T."/>
            <person name="Noel B."/>
            <person name="Kuo A."/>
            <person name="Morin E."/>
            <person name="Chen J."/>
            <person name="Kohler A."/>
            <person name="Krizsan K."/>
            <person name="Balestrini R."/>
            <person name="Da Silva C."/>
            <person name="Montanini B."/>
            <person name="Hainaut M."/>
            <person name="Levati E."/>
            <person name="Barry K.W."/>
            <person name="Belfiori B."/>
            <person name="Cichocki N."/>
            <person name="Clum A."/>
            <person name="Dockter R.B."/>
            <person name="Fauchery L."/>
            <person name="Guy J."/>
            <person name="Iotti M."/>
            <person name="Le Tacon F."/>
            <person name="Lindquist E.A."/>
            <person name="Lipzen A."/>
            <person name="Malagnac F."/>
            <person name="Mello A."/>
            <person name="Molinier V."/>
            <person name="Miyauchi S."/>
            <person name="Poulain J."/>
            <person name="Riccioni C."/>
            <person name="Rubini A."/>
            <person name="Sitrit Y."/>
            <person name="Splivallo R."/>
            <person name="Traeger S."/>
            <person name="Wang M."/>
            <person name="Zifcakova L."/>
            <person name="Wipf D."/>
            <person name="Zambonelli A."/>
            <person name="Paolocci F."/>
            <person name="Nowrousian M."/>
            <person name="Ottonello S."/>
            <person name="Baldrian P."/>
            <person name="Spatafora J.W."/>
            <person name="Henrissat B."/>
            <person name="Nagy L.G."/>
            <person name="Aury J.M."/>
            <person name="Wincker P."/>
            <person name="Grigoriev I.V."/>
            <person name="Bonfante P."/>
            <person name="Martin F.M."/>
        </authorList>
    </citation>
    <scope>NUCLEOTIDE SEQUENCE [LARGE SCALE GENOMIC DNA]</scope>
    <source>
        <strain evidence="1 2">CCBAS932</strain>
    </source>
</reference>
<dbReference type="EMBL" id="ML119192">
    <property type="protein sequence ID" value="RPB07196.1"/>
    <property type="molecule type" value="Genomic_DNA"/>
</dbReference>
<sequence length="232" mass="26016">MGELVTMSGTESEATVVAEGFHEEGEGEGEGEVETEGGQEEMEAVEGEEEKLCPDCHTVYTIDQFQGTDKNAGKTMRRCMGCRAKHEKLVAEKECSDCRKQQPLDQFQGSGKRFEGKEMKTCSTCRSRKDHRDVSFMSTRSSEGTKKSLIPEVGYVRDTRLNRLAENRRQMLDKIAKQMVDNGTNFTDKHWKDITESQKLTAWEIPQVKVGSIVISSLPLLMVCPACTSLVY</sequence>
<evidence type="ECO:0008006" key="3">
    <source>
        <dbReference type="Google" id="ProtNLM"/>
    </source>
</evidence>
<dbReference type="Proteomes" id="UP000277580">
    <property type="component" value="Unassembled WGS sequence"/>
</dbReference>
<proteinExistence type="predicted"/>
<dbReference type="OrthoDB" id="10377757at2759"/>
<evidence type="ECO:0000313" key="2">
    <source>
        <dbReference type="Proteomes" id="UP000277580"/>
    </source>
</evidence>
<dbReference type="InParanoid" id="A0A3N4K9L2"/>
<protein>
    <recommendedName>
        <fullName evidence="3">Stc1 domain-containing protein</fullName>
    </recommendedName>
</protein>
<name>A0A3N4K9L2_9PEZI</name>
<accession>A0A3N4K9L2</accession>
<organism evidence="1 2">
    <name type="scientific">Morchella conica CCBAS932</name>
    <dbReference type="NCBI Taxonomy" id="1392247"/>
    <lineage>
        <taxon>Eukaryota</taxon>
        <taxon>Fungi</taxon>
        <taxon>Dikarya</taxon>
        <taxon>Ascomycota</taxon>
        <taxon>Pezizomycotina</taxon>
        <taxon>Pezizomycetes</taxon>
        <taxon>Pezizales</taxon>
        <taxon>Morchellaceae</taxon>
        <taxon>Morchella</taxon>
    </lineage>
</organism>
<evidence type="ECO:0000313" key="1">
    <source>
        <dbReference type="EMBL" id="RPB07196.1"/>
    </source>
</evidence>